<keyword evidence="3" id="KW-1185">Reference proteome</keyword>
<reference evidence="2 3" key="1">
    <citation type="submission" date="2014-04" db="EMBL/GenBank/DDBJ databases">
        <authorList>
            <consortium name="DOE Joint Genome Institute"/>
            <person name="Kuo A."/>
            <person name="Gay G."/>
            <person name="Dore J."/>
            <person name="Kohler A."/>
            <person name="Nagy L.G."/>
            <person name="Floudas D."/>
            <person name="Copeland A."/>
            <person name="Barry K.W."/>
            <person name="Cichocki N."/>
            <person name="Veneault-Fourrey C."/>
            <person name="LaButti K."/>
            <person name="Lindquist E.A."/>
            <person name="Lipzen A."/>
            <person name="Lundell T."/>
            <person name="Morin E."/>
            <person name="Murat C."/>
            <person name="Sun H."/>
            <person name="Tunlid A."/>
            <person name="Henrissat B."/>
            <person name="Grigoriev I.V."/>
            <person name="Hibbett D.S."/>
            <person name="Martin F."/>
            <person name="Nordberg H.P."/>
            <person name="Cantor M.N."/>
            <person name="Hua S.X."/>
        </authorList>
    </citation>
    <scope>NUCLEOTIDE SEQUENCE [LARGE SCALE GENOMIC DNA]</scope>
    <source>
        <strain evidence="3">h7</strain>
    </source>
</reference>
<evidence type="ECO:0000256" key="1">
    <source>
        <dbReference type="ARBA" id="ARBA00009042"/>
    </source>
</evidence>
<dbReference type="Pfam" id="PF07938">
    <property type="entry name" value="Fungal_lectin"/>
    <property type="match status" value="1"/>
</dbReference>
<sequence>MPNQTYASISWDDGKEIRIYHLGPGNILQEYAYSESKGRNSWHYGDLHKLGLVLDPTSSIAAVRHRDDGISLFFQDPNDGLIRALRQSGPTGQWRNDRAEGARAVKGSSIAVVMDDDGLARYRLYYQDPGLYLRERYYIPNATHWPFGDFHPGVQPRGTPITAEVVLGGDVYLNVMWRNSQGRAVVSSWSAASGWEMPNSNGGGTTLDGRD</sequence>
<dbReference type="Proteomes" id="UP000053424">
    <property type="component" value="Unassembled WGS sequence"/>
</dbReference>
<dbReference type="Gene3D" id="2.120.10.70">
    <property type="entry name" value="Fucose-specific lectin"/>
    <property type="match status" value="1"/>
</dbReference>
<dbReference type="OrthoDB" id="3057900at2759"/>
<dbReference type="HOGENOM" id="CLU_069656_0_0_1"/>
<dbReference type="InterPro" id="IPR012475">
    <property type="entry name" value="Fungal_lectin"/>
</dbReference>
<evidence type="ECO:0000313" key="3">
    <source>
        <dbReference type="Proteomes" id="UP000053424"/>
    </source>
</evidence>
<dbReference type="SUPFAM" id="SSF89372">
    <property type="entry name" value="Fucose-specific lectin"/>
    <property type="match status" value="1"/>
</dbReference>
<gene>
    <name evidence="2" type="ORF">M413DRAFT_440729</name>
</gene>
<name>A0A0C2YBQ2_HEBCY</name>
<evidence type="ECO:0000313" key="2">
    <source>
        <dbReference type="EMBL" id="KIM47268.1"/>
    </source>
</evidence>
<dbReference type="STRING" id="686832.A0A0C2YBQ2"/>
<accession>A0A0C2YBQ2</accession>
<proteinExistence type="inferred from homology"/>
<dbReference type="EMBL" id="KN831770">
    <property type="protein sequence ID" value="KIM47268.1"/>
    <property type="molecule type" value="Genomic_DNA"/>
</dbReference>
<protein>
    <submittedName>
        <fullName evidence="2">Uncharacterized protein</fullName>
    </submittedName>
</protein>
<organism evidence="2 3">
    <name type="scientific">Hebeloma cylindrosporum</name>
    <dbReference type="NCBI Taxonomy" id="76867"/>
    <lineage>
        <taxon>Eukaryota</taxon>
        <taxon>Fungi</taxon>
        <taxon>Dikarya</taxon>
        <taxon>Basidiomycota</taxon>
        <taxon>Agaricomycotina</taxon>
        <taxon>Agaricomycetes</taxon>
        <taxon>Agaricomycetidae</taxon>
        <taxon>Agaricales</taxon>
        <taxon>Agaricineae</taxon>
        <taxon>Hymenogastraceae</taxon>
        <taxon>Hebeloma</taxon>
    </lineage>
</organism>
<dbReference type="AlphaFoldDB" id="A0A0C2YBQ2"/>
<comment type="similarity">
    <text evidence="1">Belongs to the fungal fucose-specific lectin family.</text>
</comment>
<reference evidence="3" key="2">
    <citation type="submission" date="2015-01" db="EMBL/GenBank/DDBJ databases">
        <title>Evolutionary Origins and Diversification of the Mycorrhizal Mutualists.</title>
        <authorList>
            <consortium name="DOE Joint Genome Institute"/>
            <consortium name="Mycorrhizal Genomics Consortium"/>
            <person name="Kohler A."/>
            <person name="Kuo A."/>
            <person name="Nagy L.G."/>
            <person name="Floudas D."/>
            <person name="Copeland A."/>
            <person name="Barry K.W."/>
            <person name="Cichocki N."/>
            <person name="Veneault-Fourrey C."/>
            <person name="LaButti K."/>
            <person name="Lindquist E.A."/>
            <person name="Lipzen A."/>
            <person name="Lundell T."/>
            <person name="Morin E."/>
            <person name="Murat C."/>
            <person name="Riley R."/>
            <person name="Ohm R."/>
            <person name="Sun H."/>
            <person name="Tunlid A."/>
            <person name="Henrissat B."/>
            <person name="Grigoriev I.V."/>
            <person name="Hibbett D.S."/>
            <person name="Martin F."/>
        </authorList>
    </citation>
    <scope>NUCLEOTIDE SEQUENCE [LARGE SCALE GENOMIC DNA]</scope>
    <source>
        <strain evidence="3">h7</strain>
    </source>
</reference>